<dbReference type="Gene3D" id="3.10.450.50">
    <property type="match status" value="1"/>
</dbReference>
<dbReference type="PANTHER" id="PTHR44943:SF8">
    <property type="entry name" value="TPR REPEAT-CONTAINING PROTEIN MJ0263"/>
    <property type="match status" value="1"/>
</dbReference>
<dbReference type="Gene3D" id="1.25.40.10">
    <property type="entry name" value="Tetratricopeptide repeat domain"/>
    <property type="match status" value="1"/>
</dbReference>
<organism evidence="7 8">
    <name type="scientific">Thiobacillus denitrificans (strain ATCC 25259 / T1)</name>
    <dbReference type="NCBI Taxonomy" id="292415"/>
    <lineage>
        <taxon>Bacteria</taxon>
        <taxon>Pseudomonadati</taxon>
        <taxon>Pseudomonadota</taxon>
        <taxon>Betaproteobacteria</taxon>
        <taxon>Nitrosomonadales</taxon>
        <taxon>Thiobacillaceae</taxon>
        <taxon>Thiobacillus</taxon>
    </lineage>
</organism>
<feature type="region of interest" description="Disordered" evidence="4">
    <location>
        <begin position="179"/>
        <end position="206"/>
    </location>
</feature>
<dbReference type="STRING" id="292415.Tbd_1903"/>
<dbReference type="InterPro" id="IPR056203">
    <property type="entry name" value="Cds6_C"/>
</dbReference>
<dbReference type="InterPro" id="IPR019734">
    <property type="entry name" value="TPR_rpt"/>
</dbReference>
<dbReference type="Pfam" id="PF24125">
    <property type="entry name" value="Cds6_C"/>
    <property type="match status" value="1"/>
</dbReference>
<dbReference type="InterPro" id="IPR051685">
    <property type="entry name" value="Ycf3/AcsC/BcsC/TPR_MFPF"/>
</dbReference>
<feature type="signal peptide" evidence="5">
    <location>
        <begin position="1"/>
        <end position="29"/>
    </location>
</feature>
<keyword evidence="2 3" id="KW-0802">TPR repeat</keyword>
<dbReference type="PROSITE" id="PS50005">
    <property type="entry name" value="TPR"/>
    <property type="match status" value="1"/>
</dbReference>
<evidence type="ECO:0000259" key="6">
    <source>
        <dbReference type="Pfam" id="PF24125"/>
    </source>
</evidence>
<dbReference type="PANTHER" id="PTHR44943">
    <property type="entry name" value="CELLULOSE SYNTHASE OPERON PROTEIN C"/>
    <property type="match status" value="1"/>
</dbReference>
<dbReference type="HOGENOM" id="CLU_037727_0_0_4"/>
<dbReference type="OrthoDB" id="5294075at2"/>
<dbReference type="KEGG" id="tbd:Tbd_1903"/>
<feature type="domain" description="Cds6 C-terminal" evidence="6">
    <location>
        <begin position="214"/>
        <end position="316"/>
    </location>
</feature>
<evidence type="ECO:0000313" key="8">
    <source>
        <dbReference type="Proteomes" id="UP000008291"/>
    </source>
</evidence>
<protein>
    <recommendedName>
        <fullName evidence="6">Cds6 C-terminal domain-containing protein</fullName>
    </recommendedName>
</protein>
<dbReference type="Proteomes" id="UP000008291">
    <property type="component" value="Chromosome"/>
</dbReference>
<evidence type="ECO:0000256" key="1">
    <source>
        <dbReference type="ARBA" id="ARBA00022737"/>
    </source>
</evidence>
<dbReference type="SUPFAM" id="SSF54427">
    <property type="entry name" value="NTF2-like"/>
    <property type="match status" value="1"/>
</dbReference>
<gene>
    <name evidence="7" type="ordered locus">Tbd_1903</name>
</gene>
<keyword evidence="8" id="KW-1185">Reference proteome</keyword>
<evidence type="ECO:0000256" key="3">
    <source>
        <dbReference type="PROSITE-ProRule" id="PRU00339"/>
    </source>
</evidence>
<dbReference type="EMBL" id="CP000116">
    <property type="protein sequence ID" value="AAZ97856.1"/>
    <property type="molecule type" value="Genomic_DNA"/>
</dbReference>
<keyword evidence="1" id="KW-0677">Repeat</keyword>
<dbReference type="SMART" id="SM00028">
    <property type="entry name" value="TPR"/>
    <property type="match status" value="3"/>
</dbReference>
<dbReference type="SUPFAM" id="SSF48452">
    <property type="entry name" value="TPR-like"/>
    <property type="match status" value="1"/>
</dbReference>
<dbReference type="AlphaFoldDB" id="Q3SHN0"/>
<evidence type="ECO:0000256" key="5">
    <source>
        <dbReference type="SAM" id="SignalP"/>
    </source>
</evidence>
<evidence type="ECO:0000313" key="7">
    <source>
        <dbReference type="EMBL" id="AAZ97856.1"/>
    </source>
</evidence>
<evidence type="ECO:0000256" key="2">
    <source>
        <dbReference type="ARBA" id="ARBA00022803"/>
    </source>
</evidence>
<dbReference type="eggNOG" id="COG0457">
    <property type="taxonomic scope" value="Bacteria"/>
</dbReference>
<dbReference type="Pfam" id="PF14559">
    <property type="entry name" value="TPR_19"/>
    <property type="match status" value="1"/>
</dbReference>
<keyword evidence="5" id="KW-0732">Signal</keyword>
<accession>Q3SHN0</accession>
<reference evidence="7 8" key="1">
    <citation type="journal article" date="2006" name="J. Bacteriol.">
        <title>The genome sequence of the obligately chemolithoautotrophic, facultatively anaerobic bacterium Thiobacillus denitrificans.</title>
        <authorList>
            <person name="Beller H.R."/>
            <person name="Chain P.S."/>
            <person name="Letain T.E."/>
            <person name="Chakicherla A."/>
            <person name="Larimer F.W."/>
            <person name="Richardson P.M."/>
            <person name="Coleman M.A."/>
            <person name="Wood A.P."/>
            <person name="Kelly D.P."/>
        </authorList>
    </citation>
    <scope>NUCLEOTIDE SEQUENCE [LARGE SCALE GENOMIC DNA]</scope>
    <source>
        <strain evidence="7 8">ATCC 25259</strain>
    </source>
</reference>
<proteinExistence type="predicted"/>
<name>Q3SHN0_THIDA</name>
<evidence type="ECO:0000256" key="4">
    <source>
        <dbReference type="SAM" id="MobiDB-lite"/>
    </source>
</evidence>
<feature type="repeat" description="TPR" evidence="3">
    <location>
        <begin position="96"/>
        <end position="129"/>
    </location>
</feature>
<feature type="chain" id="PRO_5004228804" description="Cds6 C-terminal domain-containing protein" evidence="5">
    <location>
        <begin position="30"/>
        <end position="319"/>
    </location>
</feature>
<sequence length="319" mass="34731">MSRAYHMALFRFFAVFAVCIVAFGTPALADDAQDINRRFRSGDLTGALEQAERHLAKNPKDAQVRFLKGLILGDQGKRDEAIRVFTSLTEDFPELPEPYNNLAVLYAAQEKYDAAKHALDMAIRVHPNYATAHENLGDLYAKLATLAYDKALALDTGNTAVQTKRARIGDVIADVGSPAPAADEAASTTGARTTGTSTTGTRPADSSDGAVAAIEAAIADWAKAWSKQDVAGYFAAYASNFSPAGLSRAQWEAQRRSRITAPRSIDVQISDLEIERQGDTARANFRQSYRSDRLSTTVSKALALTRVDGRWRIVDEISR</sequence>
<dbReference type="InterPro" id="IPR032710">
    <property type="entry name" value="NTF2-like_dom_sf"/>
</dbReference>
<feature type="compositionally biased region" description="Low complexity" evidence="4">
    <location>
        <begin position="185"/>
        <end position="206"/>
    </location>
</feature>
<dbReference type="InterPro" id="IPR011990">
    <property type="entry name" value="TPR-like_helical_dom_sf"/>
</dbReference>